<name>A0AAW1BZ14_CROAD</name>
<evidence type="ECO:0000313" key="1">
    <source>
        <dbReference type="EMBL" id="KAK9407098.1"/>
    </source>
</evidence>
<dbReference type="AlphaFoldDB" id="A0AAW1BZ14"/>
<proteinExistence type="predicted"/>
<evidence type="ECO:0000313" key="2">
    <source>
        <dbReference type="Proteomes" id="UP001474421"/>
    </source>
</evidence>
<keyword evidence="2" id="KW-1185">Reference proteome</keyword>
<dbReference type="EMBL" id="JAOTOJ010000002">
    <property type="protein sequence ID" value="KAK9407098.1"/>
    <property type="molecule type" value="Genomic_DNA"/>
</dbReference>
<organism evidence="1 2">
    <name type="scientific">Crotalus adamanteus</name>
    <name type="common">Eastern diamondback rattlesnake</name>
    <dbReference type="NCBI Taxonomy" id="8729"/>
    <lineage>
        <taxon>Eukaryota</taxon>
        <taxon>Metazoa</taxon>
        <taxon>Chordata</taxon>
        <taxon>Craniata</taxon>
        <taxon>Vertebrata</taxon>
        <taxon>Euteleostomi</taxon>
        <taxon>Lepidosauria</taxon>
        <taxon>Squamata</taxon>
        <taxon>Bifurcata</taxon>
        <taxon>Unidentata</taxon>
        <taxon>Episquamata</taxon>
        <taxon>Toxicofera</taxon>
        <taxon>Serpentes</taxon>
        <taxon>Colubroidea</taxon>
        <taxon>Viperidae</taxon>
        <taxon>Crotalinae</taxon>
        <taxon>Crotalus</taxon>
    </lineage>
</organism>
<accession>A0AAW1BZ14</accession>
<comment type="caution">
    <text evidence="1">The sequence shown here is derived from an EMBL/GenBank/DDBJ whole genome shotgun (WGS) entry which is preliminary data.</text>
</comment>
<sequence length="126" mass="14137">MRAKAEAQKEKDEAKVQVDILTVLLKLQTSMERSWGHKPFWNVFEKFISQSPSNRWSLKSGSTSSALSLQEVFLESCPNVSGVLSDEVPLSSHCFVSLLSGHYDWQQQLSRAVMLNAPHKSLEVCA</sequence>
<gene>
    <name evidence="1" type="ORF">NXF25_005872</name>
</gene>
<dbReference type="Proteomes" id="UP001474421">
    <property type="component" value="Unassembled WGS sequence"/>
</dbReference>
<protein>
    <submittedName>
        <fullName evidence="1">Uncharacterized protein</fullName>
    </submittedName>
</protein>
<reference evidence="1 2" key="1">
    <citation type="journal article" date="2024" name="Proc. Natl. Acad. Sci. U.S.A.">
        <title>The genetic regulatory architecture and epigenomic basis for age-related changes in rattlesnake venom.</title>
        <authorList>
            <person name="Hogan M.P."/>
            <person name="Holding M.L."/>
            <person name="Nystrom G.S."/>
            <person name="Colston T.J."/>
            <person name="Bartlett D.A."/>
            <person name="Mason A.J."/>
            <person name="Ellsworth S.A."/>
            <person name="Rautsaw R.M."/>
            <person name="Lawrence K.C."/>
            <person name="Strickland J.L."/>
            <person name="He B."/>
            <person name="Fraser P."/>
            <person name="Margres M.J."/>
            <person name="Gilbert D.M."/>
            <person name="Gibbs H.L."/>
            <person name="Parkinson C.L."/>
            <person name="Rokyta D.R."/>
        </authorList>
    </citation>
    <scope>NUCLEOTIDE SEQUENCE [LARGE SCALE GENOMIC DNA]</scope>
    <source>
        <strain evidence="1">DRR0105</strain>
    </source>
</reference>